<dbReference type="Proteomes" id="UP000032142">
    <property type="component" value="Unassembled WGS sequence"/>
</dbReference>
<protein>
    <submittedName>
        <fullName evidence="1">Uncharacterized protein</fullName>
    </submittedName>
</protein>
<name>A0A0B0PFH2_GOSAR</name>
<reference evidence="2" key="1">
    <citation type="submission" date="2014-09" db="EMBL/GenBank/DDBJ databases">
        <authorList>
            <person name="Mudge J."/>
            <person name="Ramaraj T."/>
            <person name="Lindquist I.E."/>
            <person name="Bharti A.K."/>
            <person name="Sundararajan A."/>
            <person name="Cameron C.T."/>
            <person name="Woodward J.E."/>
            <person name="May G.D."/>
            <person name="Brubaker C."/>
            <person name="Broadhvest J."/>
            <person name="Wilkins T.A."/>
        </authorList>
    </citation>
    <scope>NUCLEOTIDE SEQUENCE</scope>
    <source>
        <strain evidence="2">cv. AKA8401</strain>
    </source>
</reference>
<dbReference type="EMBL" id="KN431589">
    <property type="protein sequence ID" value="KHG25188.1"/>
    <property type="molecule type" value="Genomic_DNA"/>
</dbReference>
<dbReference type="AlphaFoldDB" id="A0A0B0PFH2"/>
<keyword evidence="2" id="KW-1185">Reference proteome</keyword>
<proteinExistence type="predicted"/>
<evidence type="ECO:0000313" key="2">
    <source>
        <dbReference type="Proteomes" id="UP000032142"/>
    </source>
</evidence>
<gene>
    <name evidence="1" type="ORF">F383_06757</name>
</gene>
<organism evidence="1 2">
    <name type="scientific">Gossypium arboreum</name>
    <name type="common">Tree cotton</name>
    <name type="synonym">Gossypium nanking</name>
    <dbReference type="NCBI Taxonomy" id="29729"/>
    <lineage>
        <taxon>Eukaryota</taxon>
        <taxon>Viridiplantae</taxon>
        <taxon>Streptophyta</taxon>
        <taxon>Embryophyta</taxon>
        <taxon>Tracheophyta</taxon>
        <taxon>Spermatophyta</taxon>
        <taxon>Magnoliopsida</taxon>
        <taxon>eudicotyledons</taxon>
        <taxon>Gunneridae</taxon>
        <taxon>Pentapetalae</taxon>
        <taxon>rosids</taxon>
        <taxon>malvids</taxon>
        <taxon>Malvales</taxon>
        <taxon>Malvaceae</taxon>
        <taxon>Malvoideae</taxon>
        <taxon>Gossypium</taxon>
    </lineage>
</organism>
<accession>A0A0B0PFH2</accession>
<sequence length="45" mass="5211">MNLNVFNVMSPDANENHPFWTKVLSNRAIPTIFNMKLRHSGKVQL</sequence>
<evidence type="ECO:0000313" key="1">
    <source>
        <dbReference type="EMBL" id="KHG25188.1"/>
    </source>
</evidence>